<comment type="caution">
    <text evidence="8">The sequence shown here is derived from an EMBL/GenBank/DDBJ whole genome shotgun (WGS) entry which is preliminary data.</text>
</comment>
<keyword evidence="9" id="KW-1185">Reference proteome</keyword>
<name>A0AAV6G0N1_9TELE</name>
<feature type="transmembrane region" description="Helical" evidence="7">
    <location>
        <begin position="274"/>
        <end position="295"/>
    </location>
</feature>
<feature type="transmembrane region" description="Helical" evidence="7">
    <location>
        <begin position="176"/>
        <end position="196"/>
    </location>
</feature>
<reference evidence="8" key="1">
    <citation type="submission" date="2020-10" db="EMBL/GenBank/DDBJ databases">
        <title>Chromosome-scale genome assembly of the Allis shad, Alosa alosa.</title>
        <authorList>
            <person name="Margot Z."/>
            <person name="Christophe K."/>
            <person name="Cabau C."/>
            <person name="Louis A."/>
            <person name="Berthelot C."/>
            <person name="Parey E."/>
            <person name="Roest Crollius H."/>
            <person name="Montfort J."/>
            <person name="Robinson-Rechavi M."/>
            <person name="Bucao C."/>
            <person name="Bouchez O."/>
            <person name="Gislard M."/>
            <person name="Lluch J."/>
            <person name="Milhes M."/>
            <person name="Lampietro C."/>
            <person name="Lopez Roques C."/>
            <person name="Donnadieu C."/>
            <person name="Braasch I."/>
            <person name="Desvignes T."/>
            <person name="Postlethwait J."/>
            <person name="Bobe J."/>
            <person name="Guiguen Y."/>
        </authorList>
    </citation>
    <scope>NUCLEOTIDE SEQUENCE</scope>
    <source>
        <strain evidence="8">M-15738</strain>
        <tissue evidence="8">Blood</tissue>
    </source>
</reference>
<organism evidence="8 9">
    <name type="scientific">Alosa alosa</name>
    <name type="common">allis shad</name>
    <dbReference type="NCBI Taxonomy" id="278164"/>
    <lineage>
        <taxon>Eukaryota</taxon>
        <taxon>Metazoa</taxon>
        <taxon>Chordata</taxon>
        <taxon>Craniata</taxon>
        <taxon>Vertebrata</taxon>
        <taxon>Euteleostomi</taxon>
        <taxon>Actinopterygii</taxon>
        <taxon>Neopterygii</taxon>
        <taxon>Teleostei</taxon>
        <taxon>Clupei</taxon>
        <taxon>Clupeiformes</taxon>
        <taxon>Clupeoidei</taxon>
        <taxon>Clupeidae</taxon>
        <taxon>Alosa</taxon>
    </lineage>
</organism>
<evidence type="ECO:0000256" key="4">
    <source>
        <dbReference type="ARBA" id="ARBA00022692"/>
    </source>
</evidence>
<evidence type="ECO:0000256" key="1">
    <source>
        <dbReference type="ARBA" id="ARBA00004651"/>
    </source>
</evidence>
<evidence type="ECO:0000313" key="8">
    <source>
        <dbReference type="EMBL" id="KAG5268618.1"/>
    </source>
</evidence>
<comment type="subcellular location">
    <subcellularLocation>
        <location evidence="1">Cell membrane</location>
        <topology evidence="1">Multi-pass membrane protein</topology>
    </subcellularLocation>
    <subcellularLocation>
        <location evidence="7">Membrane</location>
        <topology evidence="7">Multi-pass membrane protein</topology>
    </subcellularLocation>
</comment>
<dbReference type="Proteomes" id="UP000823561">
    <property type="component" value="Chromosome 16"/>
</dbReference>
<evidence type="ECO:0000256" key="7">
    <source>
        <dbReference type="RuleBase" id="RU910716"/>
    </source>
</evidence>
<dbReference type="GO" id="GO:0005886">
    <property type="term" value="C:plasma membrane"/>
    <property type="evidence" value="ECO:0007669"/>
    <property type="project" value="UniProtKB-SubCell"/>
</dbReference>
<dbReference type="InterPro" id="IPR050895">
    <property type="entry name" value="XK-related_scramblase"/>
</dbReference>
<protein>
    <recommendedName>
        <fullName evidence="7">XK-related protein</fullName>
    </recommendedName>
</protein>
<proteinExistence type="inferred from homology"/>
<dbReference type="Pfam" id="PF09815">
    <property type="entry name" value="XK-related"/>
    <property type="match status" value="1"/>
</dbReference>
<evidence type="ECO:0000256" key="3">
    <source>
        <dbReference type="ARBA" id="ARBA00022475"/>
    </source>
</evidence>
<feature type="transmembrane region" description="Helical" evidence="7">
    <location>
        <begin position="333"/>
        <end position="351"/>
    </location>
</feature>
<evidence type="ECO:0000313" key="9">
    <source>
        <dbReference type="Proteomes" id="UP000823561"/>
    </source>
</evidence>
<evidence type="ECO:0000256" key="2">
    <source>
        <dbReference type="ARBA" id="ARBA00008789"/>
    </source>
</evidence>
<feature type="transmembrane region" description="Helical" evidence="7">
    <location>
        <begin position="31"/>
        <end position="51"/>
    </location>
</feature>
<evidence type="ECO:0000256" key="6">
    <source>
        <dbReference type="ARBA" id="ARBA00023136"/>
    </source>
</evidence>
<keyword evidence="3" id="KW-1003">Cell membrane</keyword>
<keyword evidence="6 7" id="KW-0472">Membrane</keyword>
<dbReference type="InterPro" id="IPR018629">
    <property type="entry name" value="XK-rel"/>
</dbReference>
<dbReference type="AlphaFoldDB" id="A0AAV6G0N1"/>
<keyword evidence="4 7" id="KW-0812">Transmembrane</keyword>
<feature type="transmembrane region" description="Helical" evidence="7">
    <location>
        <begin position="91"/>
        <end position="110"/>
    </location>
</feature>
<sequence length="391" mass="44820">MGTAEISILKKEATNAEVKMNVESQFTKKRWILTLIGSLLYTADIVLDICLGVKHINNGHNWGILTLAFVLCASVCTQIFSYMWFRDDDSGGGTIIGLHLIHMGIFTRYYKLLRKSFKLVWCKSTTVGNDIWDHLKLFGQATDLSMLRLFEAFLESVPQLLLQLYIFLLGHGDNSVIHYFSMAASFFNVAWAVVDYRRCLRRSLPQLKEMPNGLPTIIYLLYKLFAITTRIFSLSLLLVLNPFSILYMALVWLLSTAWAFFQRTDFCTSKALEVLYRAIVGIILVFTFFNIQGQATRAPMTIYYIFYVFQSLSAPLLLCMWKPKVLRYEYSTGIISAGLCVGLGLLCVYYGRLHQGEEVKTEERVADEVDNMERQGPKLVISPRMKRFLQI</sequence>
<keyword evidence="5 7" id="KW-1133">Transmembrane helix</keyword>
<accession>A0AAV6G0N1</accession>
<dbReference type="EMBL" id="JADWDJ010000016">
    <property type="protein sequence ID" value="KAG5268618.1"/>
    <property type="molecule type" value="Genomic_DNA"/>
</dbReference>
<evidence type="ECO:0000256" key="5">
    <source>
        <dbReference type="ARBA" id="ARBA00022989"/>
    </source>
</evidence>
<gene>
    <name evidence="8" type="ORF">AALO_G00214520</name>
</gene>
<feature type="transmembrane region" description="Helical" evidence="7">
    <location>
        <begin position="301"/>
        <end position="321"/>
    </location>
</feature>
<dbReference type="PANTHER" id="PTHR16024">
    <property type="entry name" value="XK-RELATED PROTEIN"/>
    <property type="match status" value="1"/>
</dbReference>
<feature type="transmembrane region" description="Helical" evidence="7">
    <location>
        <begin position="63"/>
        <end position="85"/>
    </location>
</feature>
<comment type="similarity">
    <text evidence="2 7">Belongs to the XK family.</text>
</comment>
<dbReference type="PANTHER" id="PTHR16024:SF13">
    <property type="entry name" value="XK-RELATED PROTEIN 9"/>
    <property type="match status" value="1"/>
</dbReference>